<feature type="compositionally biased region" description="Polar residues" evidence="1">
    <location>
        <begin position="34"/>
        <end position="49"/>
    </location>
</feature>
<keyword evidence="3" id="KW-1185">Reference proteome</keyword>
<dbReference type="OrthoDB" id="5396420at2759"/>
<dbReference type="Proteomes" id="UP000803844">
    <property type="component" value="Unassembled WGS sequence"/>
</dbReference>
<evidence type="ECO:0000313" key="2">
    <source>
        <dbReference type="EMBL" id="KAF3761858.1"/>
    </source>
</evidence>
<comment type="caution">
    <text evidence="2">The sequence shown here is derived from an EMBL/GenBank/DDBJ whole genome shotgun (WGS) entry which is preliminary data.</text>
</comment>
<evidence type="ECO:0000313" key="3">
    <source>
        <dbReference type="Proteomes" id="UP000803844"/>
    </source>
</evidence>
<accession>A0A9P4XVV5</accession>
<dbReference type="Gene3D" id="3.40.50.1820">
    <property type="entry name" value="alpha/beta hydrolase"/>
    <property type="match status" value="1"/>
</dbReference>
<organism evidence="2 3">
    <name type="scientific">Cryphonectria parasitica (strain ATCC 38755 / EP155)</name>
    <dbReference type="NCBI Taxonomy" id="660469"/>
    <lineage>
        <taxon>Eukaryota</taxon>
        <taxon>Fungi</taxon>
        <taxon>Dikarya</taxon>
        <taxon>Ascomycota</taxon>
        <taxon>Pezizomycotina</taxon>
        <taxon>Sordariomycetes</taxon>
        <taxon>Sordariomycetidae</taxon>
        <taxon>Diaporthales</taxon>
        <taxon>Cryphonectriaceae</taxon>
        <taxon>Cryphonectria-Endothia species complex</taxon>
        <taxon>Cryphonectria</taxon>
    </lineage>
</organism>
<dbReference type="SUPFAM" id="SSF53474">
    <property type="entry name" value="alpha/beta-Hydrolases"/>
    <property type="match status" value="1"/>
</dbReference>
<sequence>LPRALHRYPSATIHYRWPQSSSSSAAEEEAALNSRFSTPTLSSDPSSATERLHWPTPIHDILAAYDHLVRVLLAPPPANDSSSSSSNNNNNARHLRHRDVYVYGSYLGAGLGAALALTESHTLEPVAVRGLVAVNGVYNWTTFLPAHPLNDHRALVADELGCGSEGLGSHNDEDDDVCNVGLMKGLMPFLFRRPVDLFDPFASPVLFFHTPGMMVPPGFSERWKDPPPPTPFNLESDAESDYAGYDALLHSDNSHLIEQATAPAPRKGYLTFPPRASTLKIPDTLLLHTTSPPLPPLPSTVAAALWKRLRDTENSFASQAAGLAGLMRRSVEKVELRGRRRWDEEGADWEGEAGRRVGTGAIGRGGGPDDMGRRAEEMAMQWLEERL</sequence>
<feature type="non-terminal residue" evidence="2">
    <location>
        <position position="1"/>
    </location>
</feature>
<protein>
    <submittedName>
        <fullName evidence="2">Uncharacterized protein</fullName>
    </submittedName>
</protein>
<name>A0A9P4XVV5_CRYP1</name>
<dbReference type="AlphaFoldDB" id="A0A9P4XVV5"/>
<feature type="non-terminal residue" evidence="2">
    <location>
        <position position="387"/>
    </location>
</feature>
<dbReference type="RefSeq" id="XP_040772837.1">
    <property type="nucleotide sequence ID" value="XM_040916116.1"/>
</dbReference>
<gene>
    <name evidence="2" type="ORF">M406DRAFT_240272</name>
</gene>
<dbReference type="InterPro" id="IPR029058">
    <property type="entry name" value="AB_hydrolase_fold"/>
</dbReference>
<feature type="compositionally biased region" description="Gly residues" evidence="1">
    <location>
        <begin position="360"/>
        <end position="369"/>
    </location>
</feature>
<dbReference type="GeneID" id="63833245"/>
<evidence type="ECO:0000256" key="1">
    <source>
        <dbReference type="SAM" id="MobiDB-lite"/>
    </source>
</evidence>
<dbReference type="EMBL" id="MU032351">
    <property type="protein sequence ID" value="KAF3761858.1"/>
    <property type="molecule type" value="Genomic_DNA"/>
</dbReference>
<reference evidence="2" key="1">
    <citation type="journal article" date="2020" name="Phytopathology">
        <title>Genome sequence of the chestnut blight fungus Cryphonectria parasitica EP155: A fundamental resource for an archetypical invasive plant pathogen.</title>
        <authorList>
            <person name="Crouch J.A."/>
            <person name="Dawe A."/>
            <person name="Aerts A."/>
            <person name="Barry K."/>
            <person name="Churchill A.C.L."/>
            <person name="Grimwood J."/>
            <person name="Hillman B."/>
            <person name="Milgroom M.G."/>
            <person name="Pangilinan J."/>
            <person name="Smith M."/>
            <person name="Salamov A."/>
            <person name="Schmutz J."/>
            <person name="Yadav J."/>
            <person name="Grigoriev I.V."/>
            <person name="Nuss D."/>
        </authorList>
    </citation>
    <scope>NUCLEOTIDE SEQUENCE</scope>
    <source>
        <strain evidence="2">EP155</strain>
    </source>
</reference>
<proteinExistence type="predicted"/>
<feature type="region of interest" description="Disordered" evidence="1">
    <location>
        <begin position="351"/>
        <end position="373"/>
    </location>
</feature>
<feature type="region of interest" description="Disordered" evidence="1">
    <location>
        <begin position="26"/>
        <end position="49"/>
    </location>
</feature>